<dbReference type="PROSITE" id="PS00892">
    <property type="entry name" value="HIT_1"/>
    <property type="match status" value="1"/>
</dbReference>
<proteinExistence type="predicted"/>
<protein>
    <submittedName>
        <fullName evidence="5">Hit domain-containing protein</fullName>
    </submittedName>
</protein>
<dbReference type="Proteomes" id="UP000016923">
    <property type="component" value="Unassembled WGS sequence"/>
</dbReference>
<dbReference type="SUPFAM" id="SSF54197">
    <property type="entry name" value="HIT-like"/>
    <property type="match status" value="1"/>
</dbReference>
<gene>
    <name evidence="5" type="ORF">F503_01704</name>
</gene>
<dbReference type="PRINTS" id="PR00332">
    <property type="entry name" value="HISTRIAD"/>
</dbReference>
<dbReference type="STRING" id="1262450.S3BRB8"/>
<dbReference type="Gene3D" id="3.30.428.10">
    <property type="entry name" value="HIT-like"/>
    <property type="match status" value="1"/>
</dbReference>
<keyword evidence="6" id="KW-1185">Reference proteome</keyword>
<evidence type="ECO:0000313" key="6">
    <source>
        <dbReference type="Proteomes" id="UP000016923"/>
    </source>
</evidence>
<evidence type="ECO:0000313" key="5">
    <source>
        <dbReference type="EMBL" id="EPE03814.1"/>
    </source>
</evidence>
<dbReference type="PROSITE" id="PS51084">
    <property type="entry name" value="HIT_2"/>
    <property type="match status" value="1"/>
</dbReference>
<feature type="domain" description="HIT" evidence="4">
    <location>
        <begin position="42"/>
        <end position="151"/>
    </location>
</feature>
<dbReference type="HOGENOM" id="CLU_056776_0_0_1"/>
<dbReference type="InterPro" id="IPR036265">
    <property type="entry name" value="HIT-like_sf"/>
</dbReference>
<sequence>MPLDSYPESRHQDTDDCPFCNIAASFPPFDPLQPPASSDPLLSPQRTSPNTETFIVLSTPSVMAFLDIAPLSEGHLLLCPRMHREKLTSLDDNEAGELGRWLRMISQALMHAVGIDDWNVVQNNGAAAAQIVPHTHFHIIPRPDIRRQGRWSEKFTMFGRGQRTDLDEQEGVRLAEKVRASLAAVLRESRAAKPTAGKL</sequence>
<accession>S3BRB8</accession>
<dbReference type="OMA" id="EIGQWLP"/>
<name>S3BRB8_OPHP1</name>
<dbReference type="InterPro" id="IPR019808">
    <property type="entry name" value="Histidine_triad_CS"/>
</dbReference>
<dbReference type="Pfam" id="PF01230">
    <property type="entry name" value="HIT"/>
    <property type="match status" value="1"/>
</dbReference>
<dbReference type="InterPro" id="IPR011146">
    <property type="entry name" value="HIT-like"/>
</dbReference>
<dbReference type="AlphaFoldDB" id="S3BRB8"/>
<dbReference type="eggNOG" id="KOG3275">
    <property type="taxonomic scope" value="Eukaryota"/>
</dbReference>
<dbReference type="GO" id="GO:0003824">
    <property type="term" value="F:catalytic activity"/>
    <property type="evidence" value="ECO:0007669"/>
    <property type="project" value="InterPro"/>
</dbReference>
<reference evidence="5 6" key="1">
    <citation type="journal article" date="2013" name="BMC Genomics">
        <title>The genome and transcriptome of the pine saprophyte Ophiostoma piceae, and a comparison with the bark beetle-associated pine pathogen Grosmannia clavigera.</title>
        <authorList>
            <person name="Haridas S."/>
            <person name="Wang Y."/>
            <person name="Lim L."/>
            <person name="Massoumi Alamouti S."/>
            <person name="Jackman S."/>
            <person name="Docking R."/>
            <person name="Robertson G."/>
            <person name="Birol I."/>
            <person name="Bohlmann J."/>
            <person name="Breuil C."/>
        </authorList>
    </citation>
    <scope>NUCLEOTIDE SEQUENCE [LARGE SCALE GENOMIC DNA]</scope>
    <source>
        <strain evidence="5 6">UAMH 11346</strain>
    </source>
</reference>
<organism evidence="5 6">
    <name type="scientific">Ophiostoma piceae (strain UAMH 11346)</name>
    <name type="common">Sap stain fungus</name>
    <dbReference type="NCBI Taxonomy" id="1262450"/>
    <lineage>
        <taxon>Eukaryota</taxon>
        <taxon>Fungi</taxon>
        <taxon>Dikarya</taxon>
        <taxon>Ascomycota</taxon>
        <taxon>Pezizomycotina</taxon>
        <taxon>Sordariomycetes</taxon>
        <taxon>Sordariomycetidae</taxon>
        <taxon>Ophiostomatales</taxon>
        <taxon>Ophiostomataceae</taxon>
        <taxon>Ophiostoma</taxon>
    </lineage>
</organism>
<dbReference type="OrthoDB" id="1915375at2759"/>
<feature type="active site" description="Tele-AMP-histidine intermediate" evidence="1">
    <location>
        <position position="136"/>
    </location>
</feature>
<evidence type="ECO:0000256" key="2">
    <source>
        <dbReference type="PIRSR" id="PIRSR601310-3"/>
    </source>
</evidence>
<evidence type="ECO:0000256" key="1">
    <source>
        <dbReference type="PIRSR" id="PIRSR601310-1"/>
    </source>
</evidence>
<dbReference type="PANTHER" id="PTHR46648">
    <property type="entry name" value="HIT FAMILY PROTEIN 1"/>
    <property type="match status" value="1"/>
</dbReference>
<evidence type="ECO:0000259" key="4">
    <source>
        <dbReference type="PROSITE" id="PS51084"/>
    </source>
</evidence>
<dbReference type="PANTHER" id="PTHR46648:SF2">
    <property type="entry name" value="HIT DOMAIN-CONTAINING PROTEIN"/>
    <property type="match status" value="1"/>
</dbReference>
<evidence type="ECO:0000256" key="3">
    <source>
        <dbReference type="PROSITE-ProRule" id="PRU00464"/>
    </source>
</evidence>
<feature type="short sequence motif" description="Histidine triad motif" evidence="2 3">
    <location>
        <begin position="134"/>
        <end position="138"/>
    </location>
</feature>
<dbReference type="VEuPathDB" id="FungiDB:F503_01704"/>
<dbReference type="InterPro" id="IPR001310">
    <property type="entry name" value="Histidine_triad_HIT"/>
</dbReference>
<dbReference type="GO" id="GO:0009117">
    <property type="term" value="P:nucleotide metabolic process"/>
    <property type="evidence" value="ECO:0007669"/>
    <property type="project" value="TreeGrafter"/>
</dbReference>
<dbReference type="EMBL" id="KE148164">
    <property type="protein sequence ID" value="EPE03814.1"/>
    <property type="molecule type" value="Genomic_DNA"/>
</dbReference>